<proteinExistence type="predicted"/>
<protein>
    <submittedName>
        <fullName evidence="1">HEXXH motif domain-containing protein</fullName>
    </submittedName>
</protein>
<dbReference type="AlphaFoldDB" id="A0AAU3I5E3"/>
<reference evidence="1" key="1">
    <citation type="submission" date="2022-10" db="EMBL/GenBank/DDBJ databases">
        <title>The complete genomes of actinobacterial strains from the NBC collection.</title>
        <authorList>
            <person name="Joergensen T.S."/>
            <person name="Alvarez Arevalo M."/>
            <person name="Sterndorff E.B."/>
            <person name="Faurdal D."/>
            <person name="Vuksanovic O."/>
            <person name="Mourched A.-S."/>
            <person name="Charusanti P."/>
            <person name="Shaw S."/>
            <person name="Blin K."/>
            <person name="Weber T."/>
        </authorList>
    </citation>
    <scope>NUCLEOTIDE SEQUENCE</scope>
    <source>
        <strain evidence="1">NBC_01393</strain>
    </source>
</reference>
<name>A0AAU3I5E3_9ACTN</name>
<evidence type="ECO:0000313" key="1">
    <source>
        <dbReference type="EMBL" id="WTZ13071.1"/>
    </source>
</evidence>
<accession>A0AAU3I5E3</accession>
<organism evidence="1">
    <name type="scientific">Streptomyces sp. NBC_01393</name>
    <dbReference type="NCBI Taxonomy" id="2903851"/>
    <lineage>
        <taxon>Bacteria</taxon>
        <taxon>Bacillati</taxon>
        <taxon>Actinomycetota</taxon>
        <taxon>Actinomycetes</taxon>
        <taxon>Kitasatosporales</taxon>
        <taxon>Streptomycetaceae</taxon>
        <taxon>Streptomyces</taxon>
    </lineage>
</organism>
<dbReference type="InterPro" id="IPR026337">
    <property type="entry name" value="AKG_HExxH"/>
</dbReference>
<sequence length="572" mass="63052">MLLMRGLLGLVPQDGDAGAGISLAWALLERSQRLAPQAVEEILMAPGTGIWITSLLRQLRGDTSAKPLPLGMAAGRLSVMAAAAATHARLSFSLEVPIQWGIVSLPGLGCARFEERGQRAWATGRATGQGGSLRIVDATGAEVWTGPDWRCHGPGWSPTRRLTVGRRSEALDLVLDEHDPYRNFSTPQEPRLLSERESEAWRLSLTEAWNFLIRDDPDLAEEIRCGPLLSIAPTAAREEFRPYSSSSGEAFGGISASRPDSSPQLAATLVHEFQHIKLGAMIHLEPLVRRVESFQDRLELFYAPWRDDPRPLEGLIQGFYAFFGVARFWRAHRQKSEGSGALLADFEFALCRDQVWSVLKGLERHHRLTAVGRRLVDLLVEHCETWRAEEVSRSAMRLAHDAIVDHRARWRAHHLRPDVRAVEETVSAWQRGDTLPPVSLGAPPRPVPDTQAVCLDIAATLARHVIADPTALWALRAEKRVGGARRADVLLALGELPAARRDLLEKVKTQDTPAGSWALLGRALADDPAHQETARFLLRFPERAKAVQEALTAAGVRRGDPLLLANWLAGGE</sequence>
<dbReference type="NCBIfam" id="TIGR04267">
    <property type="entry name" value="mod_HExxH"/>
    <property type="match status" value="1"/>
</dbReference>
<dbReference type="EMBL" id="CP109546">
    <property type="protein sequence ID" value="WTZ13071.1"/>
    <property type="molecule type" value="Genomic_DNA"/>
</dbReference>
<gene>
    <name evidence="1" type="ORF">OG699_37020</name>
</gene>